<protein>
    <submittedName>
        <fullName evidence="2">Uncharacterized protein</fullName>
    </submittedName>
</protein>
<name>A0A9P0BA45_BRAAE</name>
<organism evidence="2 3">
    <name type="scientific">Brassicogethes aeneus</name>
    <name type="common">Rape pollen beetle</name>
    <name type="synonym">Meligethes aeneus</name>
    <dbReference type="NCBI Taxonomy" id="1431903"/>
    <lineage>
        <taxon>Eukaryota</taxon>
        <taxon>Metazoa</taxon>
        <taxon>Ecdysozoa</taxon>
        <taxon>Arthropoda</taxon>
        <taxon>Hexapoda</taxon>
        <taxon>Insecta</taxon>
        <taxon>Pterygota</taxon>
        <taxon>Neoptera</taxon>
        <taxon>Endopterygota</taxon>
        <taxon>Coleoptera</taxon>
        <taxon>Polyphaga</taxon>
        <taxon>Cucujiformia</taxon>
        <taxon>Nitidulidae</taxon>
        <taxon>Meligethinae</taxon>
        <taxon>Brassicogethes</taxon>
    </lineage>
</organism>
<evidence type="ECO:0000313" key="3">
    <source>
        <dbReference type="Proteomes" id="UP001154078"/>
    </source>
</evidence>
<feature type="chain" id="PRO_5040408682" evidence="1">
    <location>
        <begin position="28"/>
        <end position="296"/>
    </location>
</feature>
<dbReference type="OrthoDB" id="6615450at2759"/>
<proteinExistence type="predicted"/>
<gene>
    <name evidence="2" type="ORF">MELIAE_LOCUS8711</name>
</gene>
<evidence type="ECO:0000313" key="2">
    <source>
        <dbReference type="EMBL" id="CAH0558180.1"/>
    </source>
</evidence>
<keyword evidence="1" id="KW-0732">Signal</keyword>
<dbReference type="EMBL" id="OV121136">
    <property type="protein sequence ID" value="CAH0558180.1"/>
    <property type="molecule type" value="Genomic_DNA"/>
</dbReference>
<sequence>MHLDHLPNNNMLLIVLGTLLQFFGAFCENQMTSNYFCADMNPQPHIIIDQLMGMWYGIEIYNHLEERHYNEYKPSCPIIHLSEDKTQTTTYNPLHRDYNYGYNYGEGHGYNHHTQQGRNPENYNTYQRTREEQMEFDRNTTYPNYRRYGHNDYMRRLEYDLRRLRLYWDENGVSTEYHLRYNTTRAGFWISEGPQNGSALEPQFSHFAGTIQVLKAVGSHLLLTFCHQLPDRQLYSILLARENKLSHIETFGVHSLLHRRGLTATAVKKVCSGSENFSAKSGLFVLFFSLLILGGF</sequence>
<accession>A0A9P0BA45</accession>
<dbReference type="Proteomes" id="UP001154078">
    <property type="component" value="Chromosome 5"/>
</dbReference>
<feature type="signal peptide" evidence="1">
    <location>
        <begin position="1"/>
        <end position="27"/>
    </location>
</feature>
<dbReference type="AlphaFoldDB" id="A0A9P0BA45"/>
<keyword evidence="3" id="KW-1185">Reference proteome</keyword>
<evidence type="ECO:0000256" key="1">
    <source>
        <dbReference type="SAM" id="SignalP"/>
    </source>
</evidence>
<reference evidence="2" key="1">
    <citation type="submission" date="2021-12" db="EMBL/GenBank/DDBJ databases">
        <authorList>
            <person name="King R."/>
        </authorList>
    </citation>
    <scope>NUCLEOTIDE SEQUENCE</scope>
</reference>